<feature type="active site" description="Proton acceptor" evidence="13">
    <location>
        <position position="443"/>
    </location>
</feature>
<reference evidence="19 20" key="1">
    <citation type="submission" date="2016-10" db="EMBL/GenBank/DDBJ databases">
        <authorList>
            <person name="de Groot N.N."/>
        </authorList>
    </citation>
    <scope>NUCLEOTIDE SEQUENCE [LARGE SCALE GENOMIC DNA]</scope>
    <source>
        <strain evidence="19 20">CGMCC 1.6133</strain>
    </source>
</reference>
<dbReference type="Pfam" id="PF02852">
    <property type="entry name" value="Pyr_redox_dim"/>
    <property type="match status" value="1"/>
</dbReference>
<dbReference type="InterPro" id="IPR001100">
    <property type="entry name" value="Pyr_nuc-diS_OxRdtase"/>
</dbReference>
<dbReference type="AlphaFoldDB" id="A0A1G9BWX4"/>
<dbReference type="Proteomes" id="UP000198525">
    <property type="component" value="Unassembled WGS sequence"/>
</dbReference>
<comment type="subcellular location">
    <subcellularLocation>
        <location evidence="1">Cytoplasm</location>
    </subcellularLocation>
</comment>
<dbReference type="Gene3D" id="3.30.390.30">
    <property type="match status" value="1"/>
</dbReference>
<dbReference type="Pfam" id="PF07992">
    <property type="entry name" value="Pyr_redox_2"/>
    <property type="match status" value="1"/>
</dbReference>
<dbReference type="InterPro" id="IPR012999">
    <property type="entry name" value="Pyr_OxRdtase_I_AS"/>
</dbReference>
<feature type="binding site" evidence="14">
    <location>
        <begin position="179"/>
        <end position="186"/>
    </location>
    <ligand>
        <name>NAD(+)</name>
        <dbReference type="ChEBI" id="CHEBI:57540"/>
    </ligand>
</feature>
<dbReference type="InterPro" id="IPR050151">
    <property type="entry name" value="Class-I_Pyr_Nuc-Dis_Oxidored"/>
</dbReference>
<dbReference type="InterPro" id="IPR006258">
    <property type="entry name" value="Lipoamide_DH"/>
</dbReference>
<dbReference type="GO" id="GO:0004148">
    <property type="term" value="F:dihydrolipoyl dehydrogenase (NADH) activity"/>
    <property type="evidence" value="ECO:0007669"/>
    <property type="project" value="UniProtKB-EC"/>
</dbReference>
<keyword evidence="10" id="KW-1015">Disulfide bond</keyword>
<dbReference type="SUPFAM" id="SSF55424">
    <property type="entry name" value="FAD/NAD-linked reductases, dimerisation (C-terminal) domain"/>
    <property type="match status" value="1"/>
</dbReference>
<evidence type="ECO:0000256" key="13">
    <source>
        <dbReference type="PIRSR" id="PIRSR000350-2"/>
    </source>
</evidence>
<accession>A0A1G9BWX4</accession>
<evidence type="ECO:0000256" key="2">
    <source>
        <dbReference type="ARBA" id="ARBA00007532"/>
    </source>
</evidence>
<keyword evidence="7 14" id="KW-0274">FAD</keyword>
<evidence type="ECO:0000256" key="1">
    <source>
        <dbReference type="ARBA" id="ARBA00004496"/>
    </source>
</evidence>
<dbReference type="PANTHER" id="PTHR22912">
    <property type="entry name" value="DISULFIDE OXIDOREDUCTASE"/>
    <property type="match status" value="1"/>
</dbReference>
<keyword evidence="11 16" id="KW-0676">Redox-active center</keyword>
<dbReference type="InterPro" id="IPR036188">
    <property type="entry name" value="FAD/NAD-bd_sf"/>
</dbReference>
<keyword evidence="9 14" id="KW-0520">NAD</keyword>
<feature type="domain" description="FAD/NAD(P)-binding" evidence="18">
    <location>
        <begin position="4"/>
        <end position="324"/>
    </location>
</feature>
<evidence type="ECO:0000256" key="7">
    <source>
        <dbReference type="ARBA" id="ARBA00022827"/>
    </source>
</evidence>
<dbReference type="NCBIfam" id="TIGR01350">
    <property type="entry name" value="lipoamide_DH"/>
    <property type="match status" value="1"/>
</dbReference>
<evidence type="ECO:0000256" key="12">
    <source>
        <dbReference type="ARBA" id="ARBA00049187"/>
    </source>
</evidence>
<evidence type="ECO:0000259" key="17">
    <source>
        <dbReference type="Pfam" id="PF02852"/>
    </source>
</evidence>
<evidence type="ECO:0000256" key="4">
    <source>
        <dbReference type="ARBA" id="ARBA00016961"/>
    </source>
</evidence>
<evidence type="ECO:0000256" key="10">
    <source>
        <dbReference type="ARBA" id="ARBA00023157"/>
    </source>
</evidence>
<keyword evidence="20" id="KW-1185">Reference proteome</keyword>
<comment type="catalytic activity">
    <reaction evidence="12 16">
        <text>N(6)-[(R)-dihydrolipoyl]-L-lysyl-[protein] + NAD(+) = N(6)-[(R)-lipoyl]-L-lysyl-[protein] + NADH + H(+)</text>
        <dbReference type="Rhea" id="RHEA:15045"/>
        <dbReference type="Rhea" id="RHEA-COMP:10474"/>
        <dbReference type="Rhea" id="RHEA-COMP:10475"/>
        <dbReference type="ChEBI" id="CHEBI:15378"/>
        <dbReference type="ChEBI" id="CHEBI:57540"/>
        <dbReference type="ChEBI" id="CHEBI:57945"/>
        <dbReference type="ChEBI" id="CHEBI:83099"/>
        <dbReference type="ChEBI" id="CHEBI:83100"/>
        <dbReference type="EC" id="1.8.1.4"/>
    </reaction>
</comment>
<keyword evidence="5" id="KW-0963">Cytoplasm</keyword>
<dbReference type="FunFam" id="3.30.390.30:FF:000001">
    <property type="entry name" value="Dihydrolipoyl dehydrogenase"/>
    <property type="match status" value="1"/>
</dbReference>
<evidence type="ECO:0000256" key="9">
    <source>
        <dbReference type="ARBA" id="ARBA00023027"/>
    </source>
</evidence>
<comment type="miscellaneous">
    <text evidence="16">The active site is a redox-active disulfide bond.</text>
</comment>
<dbReference type="PRINTS" id="PR00368">
    <property type="entry name" value="FADPNR"/>
</dbReference>
<organism evidence="19 20">
    <name type="scientific">Billgrantia gudaonensis</name>
    <dbReference type="NCBI Taxonomy" id="376427"/>
    <lineage>
        <taxon>Bacteria</taxon>
        <taxon>Pseudomonadati</taxon>
        <taxon>Pseudomonadota</taxon>
        <taxon>Gammaproteobacteria</taxon>
        <taxon>Oceanospirillales</taxon>
        <taxon>Halomonadaceae</taxon>
        <taxon>Billgrantia</taxon>
    </lineage>
</organism>
<comment type="cofactor">
    <cofactor evidence="14 16">
        <name>FAD</name>
        <dbReference type="ChEBI" id="CHEBI:57692"/>
    </cofactor>
    <text evidence="14 16">Binds 1 FAD per subunit.</text>
</comment>
<dbReference type="RefSeq" id="WP_089688396.1">
    <property type="nucleotide sequence ID" value="NZ_FNES01000016.1"/>
</dbReference>
<dbReference type="InterPro" id="IPR023753">
    <property type="entry name" value="FAD/NAD-binding_dom"/>
</dbReference>
<dbReference type="EC" id="1.8.1.4" evidence="3 16"/>
<evidence type="ECO:0000256" key="5">
    <source>
        <dbReference type="ARBA" id="ARBA00022490"/>
    </source>
</evidence>
<name>A0A1G9BWX4_9GAMM</name>
<proteinExistence type="inferred from homology"/>
<dbReference type="PANTHER" id="PTHR22912:SF217">
    <property type="entry name" value="DIHYDROLIPOYL DEHYDROGENASE"/>
    <property type="match status" value="1"/>
</dbReference>
<evidence type="ECO:0000256" key="3">
    <source>
        <dbReference type="ARBA" id="ARBA00012608"/>
    </source>
</evidence>
<evidence type="ECO:0000256" key="11">
    <source>
        <dbReference type="ARBA" id="ARBA00023284"/>
    </source>
</evidence>
<feature type="disulfide bond" description="Redox-active" evidence="15">
    <location>
        <begin position="41"/>
        <end position="46"/>
    </location>
</feature>
<gene>
    <name evidence="19" type="ORF">SAMN04487954_11682</name>
</gene>
<comment type="similarity">
    <text evidence="2 16">Belongs to the class-I pyridine nucleotide-disulfide oxidoreductase family.</text>
</comment>
<dbReference type="PROSITE" id="PS00076">
    <property type="entry name" value="PYRIDINE_REDOX_1"/>
    <property type="match status" value="1"/>
</dbReference>
<dbReference type="EMBL" id="FNES01000016">
    <property type="protein sequence ID" value="SDK43890.1"/>
    <property type="molecule type" value="Genomic_DNA"/>
</dbReference>
<evidence type="ECO:0000256" key="6">
    <source>
        <dbReference type="ARBA" id="ARBA00022630"/>
    </source>
</evidence>
<evidence type="ECO:0000256" key="8">
    <source>
        <dbReference type="ARBA" id="ARBA00023002"/>
    </source>
</evidence>
<feature type="binding site" evidence="14">
    <location>
        <position position="269"/>
    </location>
    <ligand>
        <name>NAD(+)</name>
        <dbReference type="ChEBI" id="CHEBI:57540"/>
    </ligand>
</feature>
<protein>
    <recommendedName>
        <fullName evidence="4 16">Dihydrolipoyl dehydrogenase</fullName>
        <ecNumber evidence="3 16">1.8.1.4</ecNumber>
    </recommendedName>
</protein>
<feature type="binding site" evidence="14">
    <location>
        <position position="309"/>
    </location>
    <ligand>
        <name>FAD</name>
        <dbReference type="ChEBI" id="CHEBI:57692"/>
    </ligand>
</feature>
<dbReference type="GO" id="GO:0005737">
    <property type="term" value="C:cytoplasm"/>
    <property type="evidence" value="ECO:0007669"/>
    <property type="project" value="UniProtKB-SubCell"/>
</dbReference>
<dbReference type="InterPro" id="IPR016156">
    <property type="entry name" value="FAD/NAD-linked_Rdtase_dimer_sf"/>
</dbReference>
<dbReference type="InterPro" id="IPR004099">
    <property type="entry name" value="Pyr_nucl-diS_OxRdtase_dimer"/>
</dbReference>
<feature type="binding site" evidence="14">
    <location>
        <position position="50"/>
    </location>
    <ligand>
        <name>FAD</name>
        <dbReference type="ChEBI" id="CHEBI:57692"/>
    </ligand>
</feature>
<keyword evidence="6 16" id="KW-0285">Flavoprotein</keyword>
<dbReference type="PIRSF" id="PIRSF000350">
    <property type="entry name" value="Mercury_reductase_MerA"/>
    <property type="match status" value="1"/>
</dbReference>
<dbReference type="GO" id="GO:0050660">
    <property type="term" value="F:flavin adenine dinucleotide binding"/>
    <property type="evidence" value="ECO:0007669"/>
    <property type="project" value="InterPro"/>
</dbReference>
<evidence type="ECO:0000256" key="14">
    <source>
        <dbReference type="PIRSR" id="PIRSR000350-3"/>
    </source>
</evidence>
<sequence>MAQFQVLVVGAGPGGYVAAIRAAQLGFATAIVERAELGGVCLNWGCIPTKTLLRSAELFRQAQSSGAFGVVMDGTVRFDIRAAVAHSREVAGRLNRGVRGLLKKHGVQVLTGQASLQGEGRVRIEGGDGTQQVSADHIVLATGARPRELPGFTPDGERIWTAREAMTPQALPASLTVIGAGAIGVEFASFYAALGVEVTLLEAAERIVPQEDEEIAAHLHARLAEQGIDVHVGVRAEAPEVTASGVRMSVDAAGVRFDHHSEKVIVAAGIVGNVEDLGLENTAVQVEKRHIVVDRWSATGEPGVYAIGDVAGPPWLAHKASHEGVACIERIAGLADAHALDPDAVPSCTYCHPQVASMGLTEALARERGHAVSVGRFSFVGNGKALALGDSQGFVKTVMDAHSGELLGAHLIGPDVTELIGTYALGRTLETTELEIMRTVFPHPTLSEALHESVLAAFDRGIHA</sequence>
<dbReference type="GO" id="GO:0006103">
    <property type="term" value="P:2-oxoglutarate metabolic process"/>
    <property type="evidence" value="ECO:0007669"/>
    <property type="project" value="TreeGrafter"/>
</dbReference>
<dbReference type="PRINTS" id="PR00411">
    <property type="entry name" value="PNDRDTASEI"/>
</dbReference>
<evidence type="ECO:0000259" key="18">
    <source>
        <dbReference type="Pfam" id="PF07992"/>
    </source>
</evidence>
<keyword evidence="8 16" id="KW-0560">Oxidoreductase</keyword>
<evidence type="ECO:0000256" key="16">
    <source>
        <dbReference type="RuleBase" id="RU003692"/>
    </source>
</evidence>
<feature type="binding site" evidence="14">
    <location>
        <position position="202"/>
    </location>
    <ligand>
        <name>NAD(+)</name>
        <dbReference type="ChEBI" id="CHEBI:57540"/>
    </ligand>
</feature>
<evidence type="ECO:0000313" key="19">
    <source>
        <dbReference type="EMBL" id="SDK43890.1"/>
    </source>
</evidence>
<dbReference type="OrthoDB" id="9800167at2"/>
<dbReference type="SUPFAM" id="SSF51905">
    <property type="entry name" value="FAD/NAD(P)-binding domain"/>
    <property type="match status" value="1"/>
</dbReference>
<evidence type="ECO:0000313" key="20">
    <source>
        <dbReference type="Proteomes" id="UP000198525"/>
    </source>
</evidence>
<keyword evidence="14" id="KW-0547">Nucleotide-binding</keyword>
<dbReference type="Gene3D" id="3.50.50.60">
    <property type="entry name" value="FAD/NAD(P)-binding domain"/>
    <property type="match status" value="2"/>
</dbReference>
<feature type="domain" description="Pyridine nucleotide-disulphide oxidoreductase dimerisation" evidence="17">
    <location>
        <begin position="345"/>
        <end position="453"/>
    </location>
</feature>
<dbReference type="STRING" id="376427.SAMN04487954_11682"/>
<evidence type="ECO:0000256" key="15">
    <source>
        <dbReference type="PIRSR" id="PIRSR000350-4"/>
    </source>
</evidence>